<dbReference type="OMA" id="WQRTTSN"/>
<dbReference type="InterPro" id="IPR036869">
    <property type="entry name" value="J_dom_sf"/>
</dbReference>
<dbReference type="OrthoDB" id="445556at2759"/>
<organism evidence="2 3">
    <name type="scientific">Leptomonas seymouri</name>
    <dbReference type="NCBI Taxonomy" id="5684"/>
    <lineage>
        <taxon>Eukaryota</taxon>
        <taxon>Discoba</taxon>
        <taxon>Euglenozoa</taxon>
        <taxon>Kinetoplastea</taxon>
        <taxon>Metakinetoplastina</taxon>
        <taxon>Trypanosomatida</taxon>
        <taxon>Trypanosomatidae</taxon>
        <taxon>Leishmaniinae</taxon>
        <taxon>Leptomonas</taxon>
    </lineage>
</organism>
<name>A0A0N1HRV7_LEPSE</name>
<evidence type="ECO:0000256" key="1">
    <source>
        <dbReference type="SAM" id="MobiDB-lite"/>
    </source>
</evidence>
<sequence>MPIGVACRTLGFQNPPTNKRDLKKRFITLTKESHPDLHADNEKAATERMVQLTQAYACLKKVLEHGVQYKASATAGTRAARRPKKNGQPPLHEEDWEGVATDFRAPGSSISLRGFTLPWQRAASSTATASAASKMLDPNVSFRDFVYAARQLEKDCQRREERVRRDAATADGTHGFTADYFEGIRRDSAARRGLSVGLASTHVARLGARYYGHRLLRFVTEAPRNTWRSIRYIVLGY</sequence>
<dbReference type="SUPFAM" id="SSF46565">
    <property type="entry name" value="Chaperone J-domain"/>
    <property type="match status" value="1"/>
</dbReference>
<feature type="region of interest" description="Disordered" evidence="1">
    <location>
        <begin position="73"/>
        <end position="97"/>
    </location>
</feature>
<dbReference type="Proteomes" id="UP000038009">
    <property type="component" value="Unassembled WGS sequence"/>
</dbReference>
<evidence type="ECO:0000313" key="3">
    <source>
        <dbReference type="Proteomes" id="UP000038009"/>
    </source>
</evidence>
<dbReference type="Gene3D" id="1.10.287.110">
    <property type="entry name" value="DnaJ domain"/>
    <property type="match status" value="1"/>
</dbReference>
<dbReference type="EMBL" id="LJSK01000427">
    <property type="protein sequence ID" value="KPI83152.1"/>
    <property type="molecule type" value="Genomic_DNA"/>
</dbReference>
<proteinExistence type="predicted"/>
<reference evidence="2 3" key="1">
    <citation type="journal article" date="2015" name="PLoS Pathog.">
        <title>Leptomonas seymouri: Adaptations to the Dixenous Life Cycle Analyzed by Genome Sequencing, Transcriptome Profiling and Co-infection with Leishmania donovani.</title>
        <authorList>
            <person name="Kraeva N."/>
            <person name="Butenko A."/>
            <person name="Hlavacova J."/>
            <person name="Kostygov A."/>
            <person name="Myskova J."/>
            <person name="Grybchuk D."/>
            <person name="Lestinova T."/>
            <person name="Votypka J."/>
            <person name="Volf P."/>
            <person name="Opperdoes F."/>
            <person name="Flegontov P."/>
            <person name="Lukes J."/>
            <person name="Yurchenko V."/>
        </authorList>
    </citation>
    <scope>NUCLEOTIDE SEQUENCE [LARGE SCALE GENOMIC DNA]</scope>
    <source>
        <strain evidence="2 3">ATCC 30220</strain>
    </source>
</reference>
<gene>
    <name evidence="2" type="ORF">ABL78_7819</name>
</gene>
<evidence type="ECO:0008006" key="4">
    <source>
        <dbReference type="Google" id="ProtNLM"/>
    </source>
</evidence>
<dbReference type="VEuPathDB" id="TriTrypDB:Lsey_0427_0010"/>
<dbReference type="AlphaFoldDB" id="A0A0N1HRV7"/>
<accession>A0A0N1HRV7</accession>
<keyword evidence="3" id="KW-1185">Reference proteome</keyword>
<comment type="caution">
    <text evidence="2">The sequence shown here is derived from an EMBL/GenBank/DDBJ whole genome shotgun (WGS) entry which is preliminary data.</text>
</comment>
<evidence type="ECO:0000313" key="2">
    <source>
        <dbReference type="EMBL" id="KPI83152.1"/>
    </source>
</evidence>
<protein>
    <recommendedName>
        <fullName evidence="4">J domain-containing protein</fullName>
    </recommendedName>
</protein>